<dbReference type="GO" id="GO:0022857">
    <property type="term" value="F:transmembrane transporter activity"/>
    <property type="evidence" value="ECO:0007669"/>
    <property type="project" value="InterPro"/>
</dbReference>
<evidence type="ECO:0000256" key="8">
    <source>
        <dbReference type="ARBA" id="ARBA00039381"/>
    </source>
</evidence>
<accession>A0A930VPZ8</accession>
<evidence type="ECO:0000256" key="3">
    <source>
        <dbReference type="ARBA" id="ARBA00022475"/>
    </source>
</evidence>
<dbReference type="Proteomes" id="UP000660668">
    <property type="component" value="Unassembled WGS sequence"/>
</dbReference>
<evidence type="ECO:0000256" key="1">
    <source>
        <dbReference type="ARBA" id="ARBA00004651"/>
    </source>
</evidence>
<feature type="transmembrane region" description="Helical" evidence="10">
    <location>
        <begin position="230"/>
        <end position="249"/>
    </location>
</feature>
<evidence type="ECO:0000256" key="7">
    <source>
        <dbReference type="ARBA" id="ARBA00023136"/>
    </source>
</evidence>
<dbReference type="EMBL" id="JADKPO010000018">
    <property type="protein sequence ID" value="MBF4768893.1"/>
    <property type="molecule type" value="Genomic_DNA"/>
</dbReference>
<feature type="transmembrane region" description="Helical" evidence="10">
    <location>
        <begin position="184"/>
        <end position="209"/>
    </location>
</feature>
<reference evidence="11" key="1">
    <citation type="submission" date="2020-11" db="EMBL/GenBank/DDBJ databases">
        <title>Nocardioides cynanchi sp. nov., isolated from soil of rhizosphere of Cynanchum wilfordii.</title>
        <authorList>
            <person name="Lee J.-S."/>
            <person name="Suh M.K."/>
            <person name="Kim J.-S."/>
        </authorList>
    </citation>
    <scope>NUCLEOTIDE SEQUENCE</scope>
    <source>
        <strain evidence="11">KCTC 19276</strain>
    </source>
</reference>
<evidence type="ECO:0000256" key="5">
    <source>
        <dbReference type="ARBA" id="ARBA00022692"/>
    </source>
</evidence>
<feature type="transmembrane region" description="Helical" evidence="10">
    <location>
        <begin position="113"/>
        <end position="135"/>
    </location>
</feature>
<comment type="caution">
    <text evidence="11">The sequence shown here is derived from an EMBL/GenBank/DDBJ whole genome shotgun (WGS) entry which is preliminary data.</text>
</comment>
<evidence type="ECO:0000256" key="4">
    <source>
        <dbReference type="ARBA" id="ARBA00022519"/>
    </source>
</evidence>
<dbReference type="PANTHER" id="PTHR32196:SF71">
    <property type="entry name" value="AUTOINDUCER 2 IMPORT SYSTEM PERMEASE PROTEIN LSRD"/>
    <property type="match status" value="1"/>
</dbReference>
<proteinExistence type="predicted"/>
<keyword evidence="7 10" id="KW-0472">Membrane</keyword>
<feature type="region of interest" description="Disordered" evidence="9">
    <location>
        <begin position="340"/>
        <end position="360"/>
    </location>
</feature>
<sequence>MTTQQAPATRSAYPVYSRNIVQRLLVNRESAVIALLVIVYVYSLVNVEFFDGPLTTYNLFKEYAPILLMALPMTLIIITGEIDLSVSSTLGVCAAACGVMVKDHGLSMPTAIVLTLLLGIVLGAVNGFLVAYVGLPSLAVTIGTLALYRGLAEGLIQTDRIAEFPASWQDWPTERIGDTNIPNIMVPVVVLAVVFGLLLHFTSFGRGIYEIGLSSETAHFSGVNVARTKFLLFIMSGFVAALAGIYVLLRSDSVATDTGVGFELKVIASVLLGGVSIFGGRGALHGVIAGVLLIAVLNSALQLSNQGSEIIQIIIGLLLVVSVIASSFLPRVRELLPRRAMASGPSKAPNSGDESRKARQ</sequence>
<keyword evidence="5 10" id="KW-0812">Transmembrane</keyword>
<keyword evidence="4" id="KW-0997">Cell inner membrane</keyword>
<feature type="transmembrane region" description="Helical" evidence="10">
    <location>
        <begin position="261"/>
        <end position="279"/>
    </location>
</feature>
<dbReference type="RefSeq" id="WP_194697044.1">
    <property type="nucleotide sequence ID" value="NZ_JADKPO010000018.1"/>
</dbReference>
<keyword evidence="3" id="KW-1003">Cell membrane</keyword>
<comment type="subcellular location">
    <subcellularLocation>
        <location evidence="1">Cell membrane</location>
        <topology evidence="1">Multi-pass membrane protein</topology>
    </subcellularLocation>
</comment>
<feature type="transmembrane region" description="Helical" evidence="10">
    <location>
        <begin position="310"/>
        <end position="329"/>
    </location>
</feature>
<dbReference type="Pfam" id="PF02653">
    <property type="entry name" value="BPD_transp_2"/>
    <property type="match status" value="1"/>
</dbReference>
<evidence type="ECO:0000256" key="2">
    <source>
        <dbReference type="ARBA" id="ARBA00022448"/>
    </source>
</evidence>
<evidence type="ECO:0000256" key="10">
    <source>
        <dbReference type="SAM" id="Phobius"/>
    </source>
</evidence>
<gene>
    <name evidence="11" type="ORF">ISU10_14090</name>
</gene>
<evidence type="ECO:0000256" key="9">
    <source>
        <dbReference type="SAM" id="MobiDB-lite"/>
    </source>
</evidence>
<feature type="transmembrane region" description="Helical" evidence="10">
    <location>
        <begin position="286"/>
        <end position="304"/>
    </location>
</feature>
<keyword evidence="12" id="KW-1185">Reference proteome</keyword>
<evidence type="ECO:0000313" key="12">
    <source>
        <dbReference type="Proteomes" id="UP000660668"/>
    </source>
</evidence>
<dbReference type="PANTHER" id="PTHR32196">
    <property type="entry name" value="ABC TRANSPORTER PERMEASE PROTEIN YPHD-RELATED-RELATED"/>
    <property type="match status" value="1"/>
</dbReference>
<evidence type="ECO:0000313" key="11">
    <source>
        <dbReference type="EMBL" id="MBF4768893.1"/>
    </source>
</evidence>
<dbReference type="InterPro" id="IPR001851">
    <property type="entry name" value="ABC_transp_permease"/>
</dbReference>
<protein>
    <recommendedName>
        <fullName evidence="8">Autoinducer 2 import system permease protein LsrD</fullName>
    </recommendedName>
</protein>
<dbReference type="AlphaFoldDB" id="A0A930VPZ8"/>
<keyword evidence="2" id="KW-0813">Transport</keyword>
<dbReference type="GO" id="GO:0005886">
    <property type="term" value="C:plasma membrane"/>
    <property type="evidence" value="ECO:0007669"/>
    <property type="project" value="UniProtKB-SubCell"/>
</dbReference>
<dbReference type="CDD" id="cd06579">
    <property type="entry name" value="TM_PBP1_transp_AraH_like"/>
    <property type="match status" value="1"/>
</dbReference>
<feature type="transmembrane region" description="Helical" evidence="10">
    <location>
        <begin position="31"/>
        <end position="50"/>
    </location>
</feature>
<evidence type="ECO:0000256" key="6">
    <source>
        <dbReference type="ARBA" id="ARBA00022989"/>
    </source>
</evidence>
<keyword evidence="6 10" id="KW-1133">Transmembrane helix</keyword>
<name>A0A930VPZ8_9ACTN</name>
<organism evidence="11 12">
    <name type="scientific">Nocardioides agariphilus</name>
    <dbReference type="NCBI Taxonomy" id="433664"/>
    <lineage>
        <taxon>Bacteria</taxon>
        <taxon>Bacillati</taxon>
        <taxon>Actinomycetota</taxon>
        <taxon>Actinomycetes</taxon>
        <taxon>Propionibacteriales</taxon>
        <taxon>Nocardioidaceae</taxon>
        <taxon>Nocardioides</taxon>
    </lineage>
</organism>